<accession>A0A387FSF8</accession>
<evidence type="ECO:0000313" key="4">
    <source>
        <dbReference type="Proteomes" id="UP000282195"/>
    </source>
</evidence>
<dbReference type="GO" id="GO:0016787">
    <property type="term" value="F:hydrolase activity"/>
    <property type="evidence" value="ECO:0007669"/>
    <property type="project" value="UniProtKB-KW"/>
</dbReference>
<proteinExistence type="predicted"/>
<evidence type="ECO:0000256" key="1">
    <source>
        <dbReference type="ARBA" id="ARBA00022801"/>
    </source>
</evidence>
<name>A0A387FSF8_9HYPH</name>
<organism evidence="3 4">
    <name type="scientific">Rhizobium jaguaris</name>
    <dbReference type="NCBI Taxonomy" id="1312183"/>
    <lineage>
        <taxon>Bacteria</taxon>
        <taxon>Pseudomonadati</taxon>
        <taxon>Pseudomonadota</taxon>
        <taxon>Alphaproteobacteria</taxon>
        <taxon>Hyphomicrobiales</taxon>
        <taxon>Rhizobiaceae</taxon>
        <taxon>Rhizobium/Agrobacterium group</taxon>
        <taxon>Rhizobium</taxon>
    </lineage>
</organism>
<evidence type="ECO:0000313" key="3">
    <source>
        <dbReference type="EMBL" id="AYG57736.1"/>
    </source>
</evidence>
<evidence type="ECO:0000259" key="2">
    <source>
        <dbReference type="Pfam" id="PF00857"/>
    </source>
</evidence>
<dbReference type="EMBL" id="CP032694">
    <property type="protein sequence ID" value="AYG57736.1"/>
    <property type="molecule type" value="Genomic_DNA"/>
</dbReference>
<dbReference type="InterPro" id="IPR036380">
    <property type="entry name" value="Isochorismatase-like_sf"/>
</dbReference>
<dbReference type="OrthoDB" id="9794942at2"/>
<dbReference type="SUPFAM" id="SSF52499">
    <property type="entry name" value="Isochorismatase-like hydrolases"/>
    <property type="match status" value="1"/>
</dbReference>
<dbReference type="InterPro" id="IPR050272">
    <property type="entry name" value="Isochorismatase-like_hydrls"/>
</dbReference>
<dbReference type="InterPro" id="IPR000868">
    <property type="entry name" value="Isochorismatase-like_dom"/>
</dbReference>
<feature type="domain" description="Isochorismatase-like" evidence="2">
    <location>
        <begin position="6"/>
        <end position="144"/>
    </location>
</feature>
<dbReference type="PANTHER" id="PTHR43540">
    <property type="entry name" value="PEROXYUREIDOACRYLATE/UREIDOACRYLATE AMIDOHYDROLASE-RELATED"/>
    <property type="match status" value="1"/>
</dbReference>
<protein>
    <submittedName>
        <fullName evidence="3">Isochorismatase family protein</fullName>
    </submittedName>
</protein>
<dbReference type="RefSeq" id="WP_120702831.1">
    <property type="nucleotide sequence ID" value="NZ_CP032694.1"/>
</dbReference>
<dbReference type="Proteomes" id="UP000282195">
    <property type="component" value="Chromosome"/>
</dbReference>
<dbReference type="PANTHER" id="PTHR43540:SF6">
    <property type="entry name" value="ISOCHORISMATASE-LIKE DOMAIN-CONTAINING PROTEIN"/>
    <property type="match status" value="1"/>
</dbReference>
<dbReference type="Gene3D" id="3.40.50.850">
    <property type="entry name" value="Isochorismatase-like"/>
    <property type="match status" value="1"/>
</dbReference>
<dbReference type="AlphaFoldDB" id="A0A387FSF8"/>
<sequence length="188" mass="20654">MSHADTALLVIDVQESFRHRSYWQNDDLPDFVDRLQSLIDGAKARGIPVIQVFHVDGDEDFSLASGYVRKLEEITLEADAIFHKSRHSALVGTGLDVWLVENGIRKLIVSGIRTEQCCETTTRHASDLGYDVDYVTEATLTFPMTHASGTVFSADDIKKRTELVLTGRFARIATVDDALAAATIGSAA</sequence>
<keyword evidence="4" id="KW-1185">Reference proteome</keyword>
<dbReference type="Pfam" id="PF00857">
    <property type="entry name" value="Isochorismatase"/>
    <property type="match status" value="1"/>
</dbReference>
<keyword evidence="1" id="KW-0378">Hydrolase</keyword>
<gene>
    <name evidence="3" type="ORF">CCGE525_02070</name>
</gene>
<reference evidence="3 4" key="1">
    <citation type="submission" date="2018-10" db="EMBL/GenBank/DDBJ databases">
        <title>Rhizobium etli, R. leguminosarum and a new Rhizobium genospecies from Phaseolus dumosus.</title>
        <authorList>
            <person name="Ramirez-Puebla S.T."/>
            <person name="Rogel-Hernandez M.A."/>
            <person name="Guerrero G."/>
            <person name="Ormeno-Orrillo E."/>
            <person name="Martinez-Romero J.C."/>
            <person name="Negrete-Yankelevich S."/>
            <person name="Martinez-Romero E."/>
        </authorList>
    </citation>
    <scope>NUCLEOTIDE SEQUENCE [LARGE SCALE GENOMIC DNA]</scope>
    <source>
        <strain evidence="3 4">CCGE525</strain>
    </source>
</reference>
<dbReference type="KEGG" id="rjg:CCGE525_02070"/>